<dbReference type="EMBL" id="VSSQ01114308">
    <property type="protein sequence ID" value="MPN50282.1"/>
    <property type="molecule type" value="Genomic_DNA"/>
</dbReference>
<reference evidence="2" key="1">
    <citation type="submission" date="2019-08" db="EMBL/GenBank/DDBJ databases">
        <authorList>
            <person name="Kucharzyk K."/>
            <person name="Murdoch R.W."/>
            <person name="Higgins S."/>
            <person name="Loffler F."/>
        </authorList>
    </citation>
    <scope>NUCLEOTIDE SEQUENCE</scope>
</reference>
<evidence type="ECO:0000313" key="2">
    <source>
        <dbReference type="EMBL" id="MPN50282.1"/>
    </source>
</evidence>
<proteinExistence type="predicted"/>
<evidence type="ECO:0000256" key="1">
    <source>
        <dbReference type="SAM" id="MobiDB-lite"/>
    </source>
</evidence>
<protein>
    <submittedName>
        <fullName evidence="2">Uncharacterized protein</fullName>
    </submittedName>
</protein>
<gene>
    <name evidence="2" type="ORF">SDC9_197908</name>
</gene>
<dbReference type="AlphaFoldDB" id="A0A645IHF9"/>
<sequence>MSDAASNSKAQANEQGDTHQSNKAHSKFNSYARQNVVAYPQDVLLASVTLALTLTQGRSQYEVETLINLFSLTTDNLQAILAQMLINRKVQTELDTII</sequence>
<feature type="region of interest" description="Disordered" evidence="1">
    <location>
        <begin position="1"/>
        <end position="26"/>
    </location>
</feature>
<comment type="caution">
    <text evidence="2">The sequence shown here is derived from an EMBL/GenBank/DDBJ whole genome shotgun (WGS) entry which is preliminary data.</text>
</comment>
<organism evidence="2">
    <name type="scientific">bioreactor metagenome</name>
    <dbReference type="NCBI Taxonomy" id="1076179"/>
    <lineage>
        <taxon>unclassified sequences</taxon>
        <taxon>metagenomes</taxon>
        <taxon>ecological metagenomes</taxon>
    </lineage>
</organism>
<accession>A0A645IHF9</accession>
<name>A0A645IHF9_9ZZZZ</name>